<feature type="domain" description="Aconitase A/isopropylmalate dehydratase small subunit swivel" evidence="8">
    <location>
        <begin position="492"/>
        <end position="548"/>
    </location>
</feature>
<dbReference type="Proteomes" id="UP001174694">
    <property type="component" value="Unassembled WGS sequence"/>
</dbReference>
<dbReference type="Pfam" id="PF00330">
    <property type="entry name" value="Aconitase"/>
    <property type="match status" value="1"/>
</dbReference>
<evidence type="ECO:0000259" key="7">
    <source>
        <dbReference type="Pfam" id="PF00330"/>
    </source>
</evidence>
<evidence type="ECO:0000313" key="9">
    <source>
        <dbReference type="EMBL" id="KAJ9131059.1"/>
    </source>
</evidence>
<evidence type="ECO:0000256" key="2">
    <source>
        <dbReference type="ARBA" id="ARBA00022723"/>
    </source>
</evidence>
<dbReference type="GO" id="GO:0016829">
    <property type="term" value="F:lyase activity"/>
    <property type="evidence" value="ECO:0007669"/>
    <property type="project" value="UniProtKB-KW"/>
</dbReference>
<reference evidence="9" key="1">
    <citation type="submission" date="2022-07" db="EMBL/GenBank/DDBJ databases">
        <title>Fungi with potential for degradation of polypropylene.</title>
        <authorList>
            <person name="Gostincar C."/>
        </authorList>
    </citation>
    <scope>NUCLEOTIDE SEQUENCE</scope>
    <source>
        <strain evidence="9">EXF-13308</strain>
    </source>
</reference>
<keyword evidence="4" id="KW-0411">Iron-sulfur</keyword>
<accession>A0AA38RG59</accession>
<dbReference type="PRINTS" id="PR00415">
    <property type="entry name" value="ACONITASE"/>
</dbReference>
<dbReference type="GO" id="GO:0046872">
    <property type="term" value="F:metal ion binding"/>
    <property type="evidence" value="ECO:0007669"/>
    <property type="project" value="UniProtKB-KW"/>
</dbReference>
<dbReference type="AlphaFoldDB" id="A0AA38RG59"/>
<feature type="compositionally biased region" description="Basic and acidic residues" evidence="6">
    <location>
        <begin position="412"/>
        <end position="436"/>
    </location>
</feature>
<dbReference type="Gene3D" id="3.30.499.10">
    <property type="entry name" value="Aconitase, domain 3"/>
    <property type="match status" value="2"/>
</dbReference>
<feature type="region of interest" description="Disordered" evidence="6">
    <location>
        <begin position="405"/>
        <end position="437"/>
    </location>
</feature>
<keyword evidence="2" id="KW-0479">Metal-binding</keyword>
<evidence type="ECO:0000256" key="4">
    <source>
        <dbReference type="ARBA" id="ARBA00023014"/>
    </source>
</evidence>
<dbReference type="Pfam" id="PF00694">
    <property type="entry name" value="Aconitase_C"/>
    <property type="match status" value="1"/>
</dbReference>
<dbReference type="InterPro" id="IPR033940">
    <property type="entry name" value="IPMI_Swivel"/>
</dbReference>
<protein>
    <submittedName>
        <fullName evidence="9">Aconitase</fullName>
    </submittedName>
</protein>
<dbReference type="InterPro" id="IPR015928">
    <property type="entry name" value="Aconitase/3IPM_dehydase_swvl"/>
</dbReference>
<dbReference type="Gene3D" id="3.20.19.10">
    <property type="entry name" value="Aconitase, domain 4"/>
    <property type="match status" value="1"/>
</dbReference>
<dbReference type="InterPro" id="IPR000573">
    <property type="entry name" value="AconitaseA/IPMdHydase_ssu_swvl"/>
</dbReference>
<sequence>MHDVSHKGWVKRGDVIQVDIDWVLASELSWAGMEGVYDAVGRPGIFRNDRFWLAGDHRVEPELYDKPMVKELMQKSQRARDEFKLVEFQGFNYTILHTEFVRSRALPGQLCIGADSHSCSAGAVSCLSIGMGGADVCIPLITGQSWFTVPETVQFRLVGKPPKGVGGKDTILYILGKFKRNTVAADRVAEFTGPGIAHLSCDARFAIANMCTEFGAVSGIFESDQRTLDFIDRRRTRKHRTGAVYFKPDADAEYAETIEIDLSKVESFVAVHPSPDNVVPVDEMAGTKLDGTFIGACTTAEEDLIIGAMVLDAGLRQGQGVDKAAPGETWLSSQNRNFHNRMGPGSLANLASAATVAASSFEMRITNPRQLLDAINYDRLQEYLGYLPFEVNEAEGKGTLQYFEPFGVDSEDGSHHTDETGLQQEKSENNRKKLEGAPEQTVKGRAMRLGDFIDTDAIAPSKFLASCTTNESLGPHCMEFFMPEFREEVLRGNNIVVAGIGFGCGSSREVAVNALLGAGVQCVIAKSFAFIYARNQPNIGLLGITIKDDKFFDLAQTGADIEVDMAKSEHRSSTMADIETIEI</sequence>
<dbReference type="CDD" id="cd01577">
    <property type="entry name" value="IPMI_Swivel"/>
    <property type="match status" value="1"/>
</dbReference>
<dbReference type="GO" id="GO:0170038">
    <property type="term" value="P:proteinogenic amino acid biosynthetic process"/>
    <property type="evidence" value="ECO:0007669"/>
    <property type="project" value="UniProtKB-ARBA"/>
</dbReference>
<dbReference type="InterPro" id="IPR001030">
    <property type="entry name" value="Acoase/IPM_deHydtase_lsu_aba"/>
</dbReference>
<evidence type="ECO:0000259" key="8">
    <source>
        <dbReference type="Pfam" id="PF00694"/>
    </source>
</evidence>
<dbReference type="InterPro" id="IPR050067">
    <property type="entry name" value="IPM_dehydratase_rel_enz"/>
</dbReference>
<evidence type="ECO:0000256" key="3">
    <source>
        <dbReference type="ARBA" id="ARBA00023004"/>
    </source>
</evidence>
<dbReference type="GO" id="GO:0051536">
    <property type="term" value="F:iron-sulfur cluster binding"/>
    <property type="evidence" value="ECO:0007669"/>
    <property type="project" value="UniProtKB-KW"/>
</dbReference>
<comment type="caution">
    <text evidence="9">The sequence shown here is derived from an EMBL/GenBank/DDBJ whole genome shotgun (WGS) entry which is preliminary data.</text>
</comment>
<comment type="similarity">
    <text evidence="1">Belongs to the aconitase/IPM isomerase family.</text>
</comment>
<dbReference type="SUPFAM" id="SSF52016">
    <property type="entry name" value="LeuD/IlvD-like"/>
    <property type="match status" value="1"/>
</dbReference>
<evidence type="ECO:0000256" key="5">
    <source>
        <dbReference type="ARBA" id="ARBA00023239"/>
    </source>
</evidence>
<dbReference type="GO" id="GO:0170034">
    <property type="term" value="P:L-amino acid biosynthetic process"/>
    <property type="evidence" value="ECO:0007669"/>
    <property type="project" value="UniProtKB-ARBA"/>
</dbReference>
<feature type="domain" description="Aconitase/3-isopropylmalate dehydratase large subunit alpha/beta/alpha" evidence="7">
    <location>
        <begin position="70"/>
        <end position="286"/>
    </location>
</feature>
<evidence type="ECO:0000256" key="6">
    <source>
        <dbReference type="SAM" id="MobiDB-lite"/>
    </source>
</evidence>
<dbReference type="PANTHER" id="PTHR43822:SF2">
    <property type="entry name" value="HOMOACONITASE, MITOCHONDRIAL"/>
    <property type="match status" value="1"/>
</dbReference>
<dbReference type="InterPro" id="IPR015931">
    <property type="entry name" value="Acnase/IPM_dHydase_lsu_aba_1/3"/>
</dbReference>
<dbReference type="EMBL" id="JANBVO010000073">
    <property type="protein sequence ID" value="KAJ9131059.1"/>
    <property type="molecule type" value="Genomic_DNA"/>
</dbReference>
<keyword evidence="3" id="KW-0408">Iron</keyword>
<dbReference type="SUPFAM" id="SSF53732">
    <property type="entry name" value="Aconitase iron-sulfur domain"/>
    <property type="match status" value="1"/>
</dbReference>
<dbReference type="PANTHER" id="PTHR43822">
    <property type="entry name" value="HOMOACONITASE, MITOCHONDRIAL-RELATED"/>
    <property type="match status" value="1"/>
</dbReference>
<gene>
    <name evidence="9" type="ORF">NKR23_g11889</name>
</gene>
<evidence type="ECO:0000313" key="10">
    <source>
        <dbReference type="Proteomes" id="UP001174694"/>
    </source>
</evidence>
<name>A0AA38RG59_9PEZI</name>
<keyword evidence="10" id="KW-1185">Reference proteome</keyword>
<keyword evidence="5" id="KW-0456">Lyase</keyword>
<dbReference type="InterPro" id="IPR036008">
    <property type="entry name" value="Aconitase_4Fe-4S_dom"/>
</dbReference>
<proteinExistence type="inferred from homology"/>
<evidence type="ECO:0000256" key="1">
    <source>
        <dbReference type="ARBA" id="ARBA00007185"/>
    </source>
</evidence>
<organism evidence="9 10">
    <name type="scientific">Pleurostoma richardsiae</name>
    <dbReference type="NCBI Taxonomy" id="41990"/>
    <lineage>
        <taxon>Eukaryota</taxon>
        <taxon>Fungi</taxon>
        <taxon>Dikarya</taxon>
        <taxon>Ascomycota</taxon>
        <taxon>Pezizomycotina</taxon>
        <taxon>Sordariomycetes</taxon>
        <taxon>Sordariomycetidae</taxon>
        <taxon>Calosphaeriales</taxon>
        <taxon>Pleurostomataceae</taxon>
        <taxon>Pleurostoma</taxon>
    </lineage>
</organism>